<dbReference type="EMBL" id="CP011127">
    <property type="protein sequence ID" value="AMU87379.1"/>
    <property type="molecule type" value="Genomic_DNA"/>
</dbReference>
<dbReference type="Proteomes" id="UP000248786">
    <property type="component" value="Unassembled WGS sequence"/>
</dbReference>
<reference evidence="2 4" key="2">
    <citation type="submission" date="2018-05" db="EMBL/GenBank/DDBJ databases">
        <title>Draft genome sequences of Dehalococcoides mccartyi strains RC and KS.</title>
        <authorList>
            <person name="Higgins S.A."/>
            <person name="Padilla-Crespo E."/>
            <person name="Loeffler F.E."/>
        </authorList>
    </citation>
    <scope>NUCLEOTIDE SEQUENCE [LARGE SCALE GENOMIC DNA]</scope>
    <source>
        <strain evidence="2 4">KS</strain>
    </source>
</reference>
<organism evidence="1 3">
    <name type="scientific">Dehalococcoides mccartyi</name>
    <dbReference type="NCBI Taxonomy" id="61435"/>
    <lineage>
        <taxon>Bacteria</taxon>
        <taxon>Bacillati</taxon>
        <taxon>Chloroflexota</taxon>
        <taxon>Dehalococcoidia</taxon>
        <taxon>Dehalococcoidales</taxon>
        <taxon>Dehalococcoidaceae</taxon>
        <taxon>Dehalococcoides</taxon>
    </lineage>
</organism>
<name>A0A142VCG9_9CHLR</name>
<evidence type="ECO:0000313" key="3">
    <source>
        <dbReference type="Proteomes" id="UP000076394"/>
    </source>
</evidence>
<protein>
    <submittedName>
        <fullName evidence="1">Quinolinate synthetase</fullName>
    </submittedName>
</protein>
<evidence type="ECO:0000313" key="2">
    <source>
        <dbReference type="EMBL" id="RAL71086.1"/>
    </source>
</evidence>
<evidence type="ECO:0000313" key="1">
    <source>
        <dbReference type="EMBL" id="AMU87379.1"/>
    </source>
</evidence>
<dbReference type="EMBL" id="QGLD01000001">
    <property type="protein sequence ID" value="RAL71086.1"/>
    <property type="molecule type" value="Genomic_DNA"/>
</dbReference>
<accession>A0A142VCG9</accession>
<sequence length="43" mass="4845">MRNKLSIHISAPYGLILPPEGYKNLYYMANPAKLYGLQPGCFT</sequence>
<gene>
    <name evidence="2" type="ORF">C1G86_0014</name>
    <name evidence="1" type="ORF">Dm11a5_1553</name>
</gene>
<proteinExistence type="predicted"/>
<dbReference type="AlphaFoldDB" id="A0A142VCG9"/>
<dbReference type="Proteomes" id="UP000076394">
    <property type="component" value="Chromosome"/>
</dbReference>
<reference evidence="1 3" key="1">
    <citation type="submission" date="2015-03" db="EMBL/GenBank/DDBJ databases">
        <title>Genomic characterization of Dehalococcoides mccartyi strain 11a5, an unusal plasmid-containing chloroethene dechlorinator.</title>
        <authorList>
            <person name="Zhao S."/>
            <person name="Ding C."/>
            <person name="He J."/>
        </authorList>
    </citation>
    <scope>NUCLEOTIDE SEQUENCE [LARGE SCALE GENOMIC DNA]</scope>
    <source>
        <strain evidence="1 3">11a5</strain>
    </source>
</reference>
<evidence type="ECO:0000313" key="4">
    <source>
        <dbReference type="Proteomes" id="UP000248786"/>
    </source>
</evidence>